<feature type="compositionally biased region" description="Low complexity" evidence="1">
    <location>
        <begin position="746"/>
        <end position="769"/>
    </location>
</feature>
<dbReference type="HOGENOM" id="CLU_351353_0_0_1"/>
<keyword evidence="4" id="KW-1185">Reference proteome</keyword>
<dbReference type="GeneID" id="20211039"/>
<dbReference type="OrthoDB" id="10669358at2759"/>
<proteinExistence type="predicted"/>
<name>T1FQE2_HELRO</name>
<reference evidence="3" key="3">
    <citation type="submission" date="2015-06" db="UniProtKB">
        <authorList>
            <consortium name="EnsemblMetazoa"/>
        </authorList>
    </citation>
    <scope>IDENTIFICATION</scope>
</reference>
<dbReference type="PANTHER" id="PTHR24330">
    <property type="entry name" value="HOMEOBOX PROTEIN BARH-LIKE"/>
    <property type="match status" value="1"/>
</dbReference>
<evidence type="ECO:0000256" key="1">
    <source>
        <dbReference type="SAM" id="MobiDB-lite"/>
    </source>
</evidence>
<sequence length="801" mass="92465">MGNKLDGVLLRQCQPHQQQHQQDRYDFRQQHQRQSLQQQQQQQPPSQKRSTFRRRRGKLSSCPDLLKENDLLSSADIGGRWKKYNDVWGGEGWSGGLKDDSLQNNSEYKAEYHNPDCDVPIKIYRSYTDIHGQSNHQTSDPPLKITVYRKSQESLNNVGRVQSVPRGMNRTDYSGSTDLSNSIESRLSIGTQEITRPPSRRSISRSSNATPSSTAVGGGAGRVVLNVEDFPPIELVKKKLTTFREFMSNFIVKHFSQMSLTDQMSSLCVAVMPDRANQSISLLSYLENRDMTRDLEVVDVNRLNFLPPYSFYPTLPAFLLVDINKLRREMNQSHDYSTQCQEMSSKIIAYLARHTADELARIYEYQVSLIQETIALRLLAKYVSNNIFEVLKSKNKLLDTNSMVAAGEFLWGKKGGNVGEYVAPKWISIICFSKEFKWNLYDIFKKCALRKDIYLDQTKIQPNTTVVGSSCNNRSPSPSSSSSPYYRARSTSSLTSSINNQSAERRSNDLECIGPWKFFACPDCEPMLYGYRNQSIEYDFVRRCYRLSNLEESYFNEELPWRYDDFHRVYSPYYRIISNIQLIEYCEWLHSFKNPSGHQEGRSGRYYGSELEHDCTSRISQISFDGLKEFLRQVKSGPHVREDLVIIYRDVLGYNFGAFSSSSSSGGNLKLEVSLLKQMLLNYSDPKYFSSTTRPHCRNDALDNINDNYAISLDAHQPTNFQQHVPQQPPQQQQQQIFHQPQNYLQQHYQHQMQQTTQPNLQQHQQQHQRPSDESLSRVLAQVTIGCDQLRSKLEDIDPKK</sequence>
<feature type="compositionally biased region" description="Low complexity" evidence="1">
    <location>
        <begin position="32"/>
        <end position="47"/>
    </location>
</feature>
<feature type="region of interest" description="Disordered" evidence="1">
    <location>
        <begin position="746"/>
        <end position="777"/>
    </location>
</feature>
<evidence type="ECO:0000313" key="2">
    <source>
        <dbReference type="EMBL" id="ESO02697.1"/>
    </source>
</evidence>
<dbReference type="KEGG" id="hro:HELRODRAFT_188814"/>
<reference evidence="2 4" key="2">
    <citation type="journal article" date="2013" name="Nature">
        <title>Insights into bilaterian evolution from three spiralian genomes.</title>
        <authorList>
            <person name="Simakov O."/>
            <person name="Marletaz F."/>
            <person name="Cho S.J."/>
            <person name="Edsinger-Gonzales E."/>
            <person name="Havlak P."/>
            <person name="Hellsten U."/>
            <person name="Kuo D.H."/>
            <person name="Larsson T."/>
            <person name="Lv J."/>
            <person name="Arendt D."/>
            <person name="Savage R."/>
            <person name="Osoegawa K."/>
            <person name="de Jong P."/>
            <person name="Grimwood J."/>
            <person name="Chapman J.A."/>
            <person name="Shapiro H."/>
            <person name="Aerts A."/>
            <person name="Otillar R.P."/>
            <person name="Terry A.Y."/>
            <person name="Boore J.L."/>
            <person name="Grigoriev I.V."/>
            <person name="Lindberg D.R."/>
            <person name="Seaver E.C."/>
            <person name="Weisblat D.A."/>
            <person name="Putnam N.H."/>
            <person name="Rokhsar D.S."/>
        </authorList>
    </citation>
    <scope>NUCLEOTIDE SEQUENCE</scope>
</reference>
<reference evidence="4" key="1">
    <citation type="submission" date="2012-12" db="EMBL/GenBank/DDBJ databases">
        <authorList>
            <person name="Hellsten U."/>
            <person name="Grimwood J."/>
            <person name="Chapman J.A."/>
            <person name="Shapiro H."/>
            <person name="Aerts A."/>
            <person name="Otillar R.P."/>
            <person name="Terry A.Y."/>
            <person name="Boore J.L."/>
            <person name="Simakov O."/>
            <person name="Marletaz F."/>
            <person name="Cho S.-J."/>
            <person name="Edsinger-Gonzales E."/>
            <person name="Havlak P."/>
            <person name="Kuo D.-H."/>
            <person name="Larsson T."/>
            <person name="Lv J."/>
            <person name="Arendt D."/>
            <person name="Savage R."/>
            <person name="Osoegawa K."/>
            <person name="de Jong P."/>
            <person name="Lindberg D.R."/>
            <person name="Seaver E.C."/>
            <person name="Weisblat D.A."/>
            <person name="Putnam N.H."/>
            <person name="Grigoriev I.V."/>
            <person name="Rokhsar D.S."/>
        </authorList>
    </citation>
    <scope>NUCLEOTIDE SEQUENCE</scope>
</reference>
<dbReference type="EMBL" id="AMQM01000991">
    <property type="status" value="NOT_ANNOTATED_CDS"/>
    <property type="molecule type" value="Genomic_DNA"/>
</dbReference>
<accession>T1FQE2</accession>
<evidence type="ECO:0000313" key="3">
    <source>
        <dbReference type="EnsemblMetazoa" id="HelroP188814"/>
    </source>
</evidence>
<evidence type="ECO:0000313" key="4">
    <source>
        <dbReference type="Proteomes" id="UP000015101"/>
    </source>
</evidence>
<dbReference type="InParanoid" id="T1FQE2"/>
<feature type="compositionally biased region" description="Low complexity" evidence="1">
    <location>
        <begin position="469"/>
        <end position="493"/>
    </location>
</feature>
<dbReference type="EnsemblMetazoa" id="HelroT188814">
    <property type="protein sequence ID" value="HelroP188814"/>
    <property type="gene ID" value="HelroG188814"/>
</dbReference>
<organism evidence="3 4">
    <name type="scientific">Helobdella robusta</name>
    <name type="common">Californian leech</name>
    <dbReference type="NCBI Taxonomy" id="6412"/>
    <lineage>
        <taxon>Eukaryota</taxon>
        <taxon>Metazoa</taxon>
        <taxon>Spiralia</taxon>
        <taxon>Lophotrochozoa</taxon>
        <taxon>Annelida</taxon>
        <taxon>Clitellata</taxon>
        <taxon>Hirudinea</taxon>
        <taxon>Rhynchobdellida</taxon>
        <taxon>Glossiphoniidae</taxon>
        <taxon>Helobdella</taxon>
    </lineage>
</organism>
<dbReference type="PANTHER" id="PTHR24330:SF19">
    <property type="entry name" value="MEDIATOR OF RNA POLYMERASE II TRANSCRIPTION SUBUNIT 29"/>
    <property type="match status" value="1"/>
</dbReference>
<feature type="compositionally biased region" description="Polar residues" evidence="1">
    <location>
        <begin position="171"/>
        <end position="194"/>
    </location>
</feature>
<protein>
    <submittedName>
        <fullName evidence="2 3">Uncharacterized protein</fullName>
    </submittedName>
</protein>
<gene>
    <name evidence="3" type="primary">20211039</name>
    <name evidence="2" type="ORF">HELRODRAFT_188814</name>
</gene>
<dbReference type="RefSeq" id="XP_009020105.1">
    <property type="nucleotide sequence ID" value="XM_009021857.1"/>
</dbReference>
<dbReference type="Proteomes" id="UP000015101">
    <property type="component" value="Unassembled WGS sequence"/>
</dbReference>
<dbReference type="CTD" id="20211039"/>
<dbReference type="InterPro" id="IPR052145">
    <property type="entry name" value="Mediator/Homeobox_domain"/>
</dbReference>
<dbReference type="AlphaFoldDB" id="T1FQE2"/>
<feature type="region of interest" description="Disordered" evidence="1">
    <location>
        <begin position="164"/>
        <end position="218"/>
    </location>
</feature>
<feature type="region of interest" description="Disordered" evidence="1">
    <location>
        <begin position="14"/>
        <end position="60"/>
    </location>
</feature>
<feature type="region of interest" description="Disordered" evidence="1">
    <location>
        <begin position="466"/>
        <end position="502"/>
    </location>
</feature>
<dbReference type="EMBL" id="KB096742">
    <property type="protein sequence ID" value="ESO02697.1"/>
    <property type="molecule type" value="Genomic_DNA"/>
</dbReference>